<feature type="transmembrane region" description="Helical" evidence="6">
    <location>
        <begin position="144"/>
        <end position="168"/>
    </location>
</feature>
<gene>
    <name evidence="7" type="ORF">JX265_011229</name>
</gene>
<sequence>MAASDENTPLLANDHANVTTGDSAAARDGQPAPLINKASSESRLPRRWQRVLTPELSLLIAGFLITTALCFTQVPILYAFRKMECEEFYKHAPPYEGVGDRCNEYQIDSGTALQMMILGLSNIVCGVINLFLTGMYIRRRGPHFALMLNTFFPILRVTMQAIGVGVGFRTGIVLVQVSQIMAIVGGPAGYLLVLNTAIAEVVEPSQRTGAFGKLQGAAMFGTAVGYLQGGIVGEMTAIIRPFEITAGLLALSCIYCFFCTPYIDPKTLGAGDQKKPSSVKKGKSPFAVLGPQMRRLRDGSLVKFYSVPILALGVFVAVLAVGYGPILTQMYALTVLNFAPKENSFFMFLTASVRGLFLMFAFPRIITWGRKWQAPKKDAKQPDPVLVESIPTEPQDMDPVSALPEQEPVNPPKPVDEDAGAAFDLWFLRVSMLGDALLTGCIGFASQSWHIYLAGFLLPLFSGSDAASKGVFTEMVPPAQRPEVLQAISLVGSIAALSTVGIFGLVFSAFAAVGKANLSFFVIAAVAVFAIIILLFVKIPPQGSVVESDDEEAEVQE</sequence>
<dbReference type="GO" id="GO:0016020">
    <property type="term" value="C:membrane"/>
    <property type="evidence" value="ECO:0007669"/>
    <property type="project" value="UniProtKB-SubCell"/>
</dbReference>
<dbReference type="EMBL" id="JAFIMR010000040">
    <property type="protein sequence ID" value="KAI1857494.1"/>
    <property type="molecule type" value="Genomic_DNA"/>
</dbReference>
<protein>
    <recommendedName>
        <fullName evidence="9">Major facilitator superfamily transporter</fullName>
    </recommendedName>
</protein>
<evidence type="ECO:0000256" key="2">
    <source>
        <dbReference type="ARBA" id="ARBA00022692"/>
    </source>
</evidence>
<evidence type="ECO:0000256" key="5">
    <source>
        <dbReference type="SAM" id="MobiDB-lite"/>
    </source>
</evidence>
<evidence type="ECO:0000313" key="8">
    <source>
        <dbReference type="Proteomes" id="UP000829685"/>
    </source>
</evidence>
<dbReference type="PANTHER" id="PTHR23507:SF13">
    <property type="entry name" value="MFS GENERAL SUBSTRATE TRANSPORTER"/>
    <property type="match status" value="1"/>
</dbReference>
<feature type="transmembrane region" description="Helical" evidence="6">
    <location>
        <begin position="346"/>
        <end position="367"/>
    </location>
</feature>
<feature type="transmembrane region" description="Helical" evidence="6">
    <location>
        <begin position="180"/>
        <end position="202"/>
    </location>
</feature>
<feature type="region of interest" description="Disordered" evidence="5">
    <location>
        <begin position="1"/>
        <end position="36"/>
    </location>
</feature>
<dbReference type="InterPro" id="IPR036259">
    <property type="entry name" value="MFS_trans_sf"/>
</dbReference>
<feature type="transmembrane region" description="Helical" evidence="6">
    <location>
        <begin position="484"/>
        <end position="512"/>
    </location>
</feature>
<feature type="transmembrane region" description="Helical" evidence="6">
    <location>
        <begin position="56"/>
        <end position="80"/>
    </location>
</feature>
<feature type="transmembrane region" description="Helical" evidence="6">
    <location>
        <begin position="304"/>
        <end position="326"/>
    </location>
</feature>
<dbReference type="Proteomes" id="UP000829685">
    <property type="component" value="Unassembled WGS sequence"/>
</dbReference>
<name>A0A9P9WCV8_9PEZI</name>
<dbReference type="PANTHER" id="PTHR23507">
    <property type="entry name" value="ZGC:174356"/>
    <property type="match status" value="1"/>
</dbReference>
<keyword evidence="4 6" id="KW-0472">Membrane</keyword>
<proteinExistence type="predicted"/>
<dbReference type="SUPFAM" id="SSF103473">
    <property type="entry name" value="MFS general substrate transporter"/>
    <property type="match status" value="2"/>
</dbReference>
<evidence type="ECO:0000313" key="7">
    <source>
        <dbReference type="EMBL" id="KAI1857494.1"/>
    </source>
</evidence>
<evidence type="ECO:0000256" key="3">
    <source>
        <dbReference type="ARBA" id="ARBA00022989"/>
    </source>
</evidence>
<feature type="transmembrane region" description="Helical" evidence="6">
    <location>
        <begin position="113"/>
        <end position="132"/>
    </location>
</feature>
<evidence type="ECO:0008006" key="9">
    <source>
        <dbReference type="Google" id="ProtNLM"/>
    </source>
</evidence>
<keyword evidence="2 6" id="KW-0812">Transmembrane</keyword>
<evidence type="ECO:0000256" key="4">
    <source>
        <dbReference type="ARBA" id="ARBA00023136"/>
    </source>
</evidence>
<feature type="transmembrane region" description="Helical" evidence="6">
    <location>
        <begin position="214"/>
        <end position="232"/>
    </location>
</feature>
<feature type="transmembrane region" description="Helical" evidence="6">
    <location>
        <begin position="518"/>
        <end position="537"/>
    </location>
</feature>
<accession>A0A9P9WCV8</accession>
<keyword evidence="3 6" id="KW-1133">Transmembrane helix</keyword>
<comment type="caution">
    <text evidence="7">The sequence shown here is derived from an EMBL/GenBank/DDBJ whole genome shotgun (WGS) entry which is preliminary data.</text>
</comment>
<reference evidence="7" key="1">
    <citation type="submission" date="2021-03" db="EMBL/GenBank/DDBJ databases">
        <title>Revisited historic fungal species revealed as producer of novel bioactive compounds through whole genome sequencing and comparative genomics.</title>
        <authorList>
            <person name="Vignolle G.A."/>
            <person name="Hochenegger N."/>
            <person name="Mach R.L."/>
            <person name="Mach-Aigner A.R."/>
            <person name="Javad Rahimi M."/>
            <person name="Salim K.A."/>
            <person name="Chan C.M."/>
            <person name="Lim L.B.L."/>
            <person name="Cai F."/>
            <person name="Druzhinina I.S."/>
            <person name="U'Ren J.M."/>
            <person name="Derntl C."/>
        </authorList>
    </citation>
    <scope>NUCLEOTIDE SEQUENCE</scope>
    <source>
        <strain evidence="7">TUCIM 5799</strain>
    </source>
</reference>
<organism evidence="7 8">
    <name type="scientific">Neoarthrinium moseri</name>
    <dbReference type="NCBI Taxonomy" id="1658444"/>
    <lineage>
        <taxon>Eukaryota</taxon>
        <taxon>Fungi</taxon>
        <taxon>Dikarya</taxon>
        <taxon>Ascomycota</taxon>
        <taxon>Pezizomycotina</taxon>
        <taxon>Sordariomycetes</taxon>
        <taxon>Xylariomycetidae</taxon>
        <taxon>Amphisphaeriales</taxon>
        <taxon>Apiosporaceae</taxon>
        <taxon>Neoarthrinium</taxon>
    </lineage>
</organism>
<feature type="transmembrane region" description="Helical" evidence="6">
    <location>
        <begin position="244"/>
        <end position="263"/>
    </location>
</feature>
<evidence type="ECO:0000256" key="1">
    <source>
        <dbReference type="ARBA" id="ARBA00004141"/>
    </source>
</evidence>
<comment type="subcellular location">
    <subcellularLocation>
        <location evidence="1">Membrane</location>
        <topology evidence="1">Multi-pass membrane protein</topology>
    </subcellularLocation>
</comment>
<dbReference type="AlphaFoldDB" id="A0A9P9WCV8"/>
<dbReference type="Gene3D" id="1.20.1250.20">
    <property type="entry name" value="MFS general substrate transporter like domains"/>
    <property type="match status" value="2"/>
</dbReference>
<dbReference type="GO" id="GO:0022857">
    <property type="term" value="F:transmembrane transporter activity"/>
    <property type="evidence" value="ECO:0007669"/>
    <property type="project" value="TreeGrafter"/>
</dbReference>
<evidence type="ECO:0000256" key="6">
    <source>
        <dbReference type="SAM" id="Phobius"/>
    </source>
</evidence>
<keyword evidence="8" id="KW-1185">Reference proteome</keyword>